<name>A0ACC0AUX2_CATRO</name>
<keyword evidence="2" id="KW-1185">Reference proteome</keyword>
<accession>A0ACC0AUX2</accession>
<evidence type="ECO:0000313" key="1">
    <source>
        <dbReference type="EMBL" id="KAI5664416.1"/>
    </source>
</evidence>
<organism evidence="1 2">
    <name type="scientific">Catharanthus roseus</name>
    <name type="common">Madagascar periwinkle</name>
    <name type="synonym">Vinca rosea</name>
    <dbReference type="NCBI Taxonomy" id="4058"/>
    <lineage>
        <taxon>Eukaryota</taxon>
        <taxon>Viridiplantae</taxon>
        <taxon>Streptophyta</taxon>
        <taxon>Embryophyta</taxon>
        <taxon>Tracheophyta</taxon>
        <taxon>Spermatophyta</taxon>
        <taxon>Magnoliopsida</taxon>
        <taxon>eudicotyledons</taxon>
        <taxon>Gunneridae</taxon>
        <taxon>Pentapetalae</taxon>
        <taxon>asterids</taxon>
        <taxon>lamiids</taxon>
        <taxon>Gentianales</taxon>
        <taxon>Apocynaceae</taxon>
        <taxon>Rauvolfioideae</taxon>
        <taxon>Vinceae</taxon>
        <taxon>Catharanthinae</taxon>
        <taxon>Catharanthus</taxon>
    </lineage>
</organism>
<comment type="caution">
    <text evidence="1">The sequence shown here is derived from an EMBL/GenBank/DDBJ whole genome shotgun (WGS) entry which is preliminary data.</text>
</comment>
<dbReference type="Proteomes" id="UP001060085">
    <property type="component" value="Linkage Group LG05"/>
</dbReference>
<gene>
    <name evidence="1" type="ORF">M9H77_23739</name>
</gene>
<evidence type="ECO:0000313" key="2">
    <source>
        <dbReference type="Proteomes" id="UP001060085"/>
    </source>
</evidence>
<proteinExistence type="predicted"/>
<sequence>MEKKAGTLLQGHCKDGENGTIPTADGRFTLPSPVQSAEEEMVEDLPPRPLEHNIEDILNENLREELGMEAIGRQEMAYSKLTRARSNYYTDGDYGGNAYRGSHRRDGNYTHRSQMGIKFWRQNMENEGKMDYYSYDIISFPPPPQYIFKSCKAKRLTRDKHENLKIFQGPTTMSGPRKLEEESEEMMALLGRTFMIIRGSH</sequence>
<reference evidence="2" key="1">
    <citation type="journal article" date="2023" name="Nat. Plants">
        <title>Single-cell RNA sequencing provides a high-resolution roadmap for understanding the multicellular compartmentation of specialized metabolism.</title>
        <authorList>
            <person name="Sun S."/>
            <person name="Shen X."/>
            <person name="Li Y."/>
            <person name="Li Y."/>
            <person name="Wang S."/>
            <person name="Li R."/>
            <person name="Zhang H."/>
            <person name="Shen G."/>
            <person name="Guo B."/>
            <person name="Wei J."/>
            <person name="Xu J."/>
            <person name="St-Pierre B."/>
            <person name="Chen S."/>
            <person name="Sun C."/>
        </authorList>
    </citation>
    <scope>NUCLEOTIDE SEQUENCE [LARGE SCALE GENOMIC DNA]</scope>
</reference>
<protein>
    <submittedName>
        <fullName evidence="1">Uncharacterized protein</fullName>
    </submittedName>
</protein>
<dbReference type="EMBL" id="CM044705">
    <property type="protein sequence ID" value="KAI5664416.1"/>
    <property type="molecule type" value="Genomic_DNA"/>
</dbReference>